<feature type="domain" description="DUF7053" evidence="3">
    <location>
        <begin position="6"/>
        <end position="175"/>
    </location>
</feature>
<comment type="caution">
    <text evidence="4">The sequence shown here is derived from an EMBL/GenBank/DDBJ whole genome shotgun (WGS) entry which is preliminary data.</text>
</comment>
<protein>
    <recommendedName>
        <fullName evidence="3">DUF7053 domain-containing protein</fullName>
    </recommendedName>
</protein>
<gene>
    <name evidence="4" type="ORF">TWF106_009639</name>
</gene>
<proteinExistence type="inferred from homology"/>
<name>A0A7C8UJJ2_ORBOL</name>
<feature type="compositionally biased region" description="Low complexity" evidence="2">
    <location>
        <begin position="263"/>
        <end position="281"/>
    </location>
</feature>
<dbReference type="PANTHER" id="PTHR11215">
    <property type="entry name" value="METAL DEPENDENT HYDROLASE - RELATED"/>
    <property type="match status" value="1"/>
</dbReference>
<organism evidence="4 5">
    <name type="scientific">Orbilia oligospora</name>
    <name type="common">Nematode-trapping fungus</name>
    <name type="synonym">Arthrobotrys oligospora</name>
    <dbReference type="NCBI Taxonomy" id="2813651"/>
    <lineage>
        <taxon>Eukaryota</taxon>
        <taxon>Fungi</taxon>
        <taxon>Dikarya</taxon>
        <taxon>Ascomycota</taxon>
        <taxon>Pezizomycotina</taxon>
        <taxon>Orbiliomycetes</taxon>
        <taxon>Orbiliales</taxon>
        <taxon>Orbiliaceae</taxon>
        <taxon>Orbilia</taxon>
    </lineage>
</organism>
<sequence>MSNYMSKRNVFTTITPLPASLHRKTVIDFFHDHQAMIDLNPLVIERHPIKAPENASADEAACIWYSLTDKVHYLPGGIASGNVSYTACFNDLPNGVQTHCRAPAGVDIRSMWSLRGSLPGEPKEPLELGITVPKEGLYIREDVDLKCNFILSSFVKKTLKKAHSVLVDRLMAKAERKEMDQAISEQFPMGNKPVTPGQVPTPVEPMGMPTHPAYMAHPNNPQYPYEASSPTAAHGHYPPSISSSDPRMSDPRMSVYSQDPRMSYQSQQSWSSYGTQPGGQLAPPGYQQPYGYAYPTAPNNAAMHPQMGIEYEQAMKRAQAPVAWNPQTGCAAQPFPRFSDFDPSMNTRVLTTATRILTRTPLSIEISSRRLLQQSITLPSARLQHRHQSTMETTKSAADQLANPAKKLKIEQKTIGTHNGAFHADEALAVYLLRLTPTYKDSPVVRSRDPPTLEACDIIVDVTGVCDHTKHFDHHQRTFTETFSDKHVTRLSSAGLIYKYFGKEIISLRTDIDVNDPRVEILYQKLYTEFIEAIDANDNGISAFPTSAGAPAFSEKGITLPSMVGSLNPRWNETITDEISNSQFEKASKLMGDVFVDKLDYYSKAWLPAREIVVNAVKKRFETDPSGKIVNLGISCPWKEHLFSVEEEEGIKGETLYALYSDGKGWRIQAVSISKDSFENRKGLPEKWRGVRDEDLSTLTGIDGCVFVHASGFIGGNKTYEGALEMAKRAVAE</sequence>
<reference evidence="4 5" key="1">
    <citation type="submission" date="2019-06" db="EMBL/GenBank/DDBJ databases">
        <authorList>
            <person name="Palmer J.M."/>
        </authorList>
    </citation>
    <scope>NUCLEOTIDE SEQUENCE [LARGE SCALE GENOMIC DNA]</scope>
    <source>
        <strain evidence="4 5">TWF106</strain>
    </source>
</reference>
<dbReference type="Pfam" id="PF03690">
    <property type="entry name" value="MYG1_exonuc"/>
    <property type="match status" value="1"/>
</dbReference>
<evidence type="ECO:0000256" key="1">
    <source>
        <dbReference type="ARBA" id="ARBA00010105"/>
    </source>
</evidence>
<evidence type="ECO:0000259" key="3">
    <source>
        <dbReference type="Pfam" id="PF23155"/>
    </source>
</evidence>
<feature type="region of interest" description="Disordered" evidence="2">
    <location>
        <begin position="209"/>
        <end position="281"/>
    </location>
</feature>
<dbReference type="PANTHER" id="PTHR11215:SF1">
    <property type="entry name" value="MYG1 EXONUCLEASE"/>
    <property type="match status" value="1"/>
</dbReference>
<dbReference type="InterPro" id="IPR003226">
    <property type="entry name" value="MYG1_exonuclease"/>
</dbReference>
<dbReference type="InterPro" id="IPR055481">
    <property type="entry name" value="DUF7053"/>
</dbReference>
<evidence type="ECO:0000256" key="2">
    <source>
        <dbReference type="SAM" id="MobiDB-lite"/>
    </source>
</evidence>
<dbReference type="Proteomes" id="UP000472727">
    <property type="component" value="Unassembled WGS sequence"/>
</dbReference>
<dbReference type="GO" id="GO:0005634">
    <property type="term" value="C:nucleus"/>
    <property type="evidence" value="ECO:0007669"/>
    <property type="project" value="TreeGrafter"/>
</dbReference>
<evidence type="ECO:0000313" key="5">
    <source>
        <dbReference type="Proteomes" id="UP000472727"/>
    </source>
</evidence>
<comment type="similarity">
    <text evidence="1">Belongs to the MYG1 family.</text>
</comment>
<accession>A0A7C8UJJ2</accession>
<dbReference type="Pfam" id="PF23155">
    <property type="entry name" value="DUF7053"/>
    <property type="match status" value="1"/>
</dbReference>
<evidence type="ECO:0000313" key="4">
    <source>
        <dbReference type="EMBL" id="KAF3213062.1"/>
    </source>
</evidence>
<dbReference type="AlphaFoldDB" id="A0A7C8UJJ2"/>
<dbReference type="GO" id="GO:0005737">
    <property type="term" value="C:cytoplasm"/>
    <property type="evidence" value="ECO:0007669"/>
    <property type="project" value="TreeGrafter"/>
</dbReference>
<dbReference type="EMBL" id="WIWS01000066">
    <property type="protein sequence ID" value="KAF3213062.1"/>
    <property type="molecule type" value="Genomic_DNA"/>
</dbReference>